<keyword evidence="9" id="KW-1185">Reference proteome</keyword>
<evidence type="ECO:0000256" key="3">
    <source>
        <dbReference type="ARBA" id="ARBA00022475"/>
    </source>
</evidence>
<evidence type="ECO:0000256" key="5">
    <source>
        <dbReference type="ARBA" id="ARBA00022989"/>
    </source>
</evidence>
<evidence type="ECO:0000313" key="8">
    <source>
        <dbReference type="EMBL" id="SEM56660.1"/>
    </source>
</evidence>
<feature type="transmembrane region" description="Helical" evidence="7">
    <location>
        <begin position="103"/>
        <end position="127"/>
    </location>
</feature>
<dbReference type="SUPFAM" id="SSF103473">
    <property type="entry name" value="MFS general substrate transporter"/>
    <property type="match status" value="1"/>
</dbReference>
<dbReference type="eggNOG" id="COG2814">
    <property type="taxonomic scope" value="Bacteria"/>
</dbReference>
<keyword evidence="6 7" id="KW-0472">Membrane</keyword>
<name>A0A1H7ZE26_STRJI</name>
<dbReference type="InterPro" id="IPR036259">
    <property type="entry name" value="MFS_trans_sf"/>
</dbReference>
<evidence type="ECO:0000256" key="7">
    <source>
        <dbReference type="SAM" id="Phobius"/>
    </source>
</evidence>
<keyword evidence="4 7" id="KW-0812">Transmembrane</keyword>
<keyword evidence="3" id="KW-1003">Cell membrane</keyword>
<dbReference type="InterPro" id="IPR010290">
    <property type="entry name" value="TM_effector"/>
</dbReference>
<evidence type="ECO:0000313" key="9">
    <source>
        <dbReference type="Proteomes" id="UP000183015"/>
    </source>
</evidence>
<accession>A0A1H7ZE26</accession>
<keyword evidence="5 7" id="KW-1133">Transmembrane helix</keyword>
<feature type="transmembrane region" description="Helical" evidence="7">
    <location>
        <begin position="278"/>
        <end position="301"/>
    </location>
</feature>
<feature type="transmembrane region" description="Helical" evidence="7">
    <location>
        <begin position="313"/>
        <end position="332"/>
    </location>
</feature>
<feature type="transmembrane region" description="Helical" evidence="7">
    <location>
        <begin position="338"/>
        <end position="358"/>
    </location>
</feature>
<sequence length="448" mass="46050">MNLINQSPAAPTAPPPRRLWALPVFQKLFVGDAAARVGYQVTLFLLPLLVVTRLHGSGSQAGLVSGSQFVPVLLFSLGAGVLADRAPTRRLILAGTLARGAALGALGLMCALTGVTFWALLATAFVVGTGSVVYDVGYQAGIPSLLRPEELTRGNALLQSSNSVSQMAGPALAGVLVQQVGLPLSLTLATALFVGAFAAFWLLPLEQGLASDDTGAGSRGGAGGRATAGRGRSALAGLRFTLGCRPLRDLCVQSGLFNLHEEAFLTAFLVYGVRAAHLTAGTIGLLIGFGSIGTLLGSAAAGRLADRRHAGRSLVVGLVGASAGFLIGPLLSSHVPTIPLYGTAFLLNGFALGQYNVYAVSMRQAIPPKRFLGSATAGYRLVSLGLAPVGSLLGGWLADRLTAGSALYVIAVSMTVTSLLILASPIRRIRRVEDASALGGRHHDDDSD</sequence>
<evidence type="ECO:0000256" key="2">
    <source>
        <dbReference type="ARBA" id="ARBA00022448"/>
    </source>
</evidence>
<comment type="subcellular location">
    <subcellularLocation>
        <location evidence="1">Cell membrane</location>
        <topology evidence="1">Multi-pass membrane protein</topology>
    </subcellularLocation>
</comment>
<feature type="transmembrane region" description="Helical" evidence="7">
    <location>
        <begin position="63"/>
        <end position="83"/>
    </location>
</feature>
<dbReference type="Proteomes" id="UP000183015">
    <property type="component" value="Unassembled WGS sequence"/>
</dbReference>
<evidence type="ECO:0000256" key="6">
    <source>
        <dbReference type="ARBA" id="ARBA00023136"/>
    </source>
</evidence>
<dbReference type="STRING" id="235985.SAMN05414137_13463"/>
<dbReference type="PANTHER" id="PTHR23513:SF6">
    <property type="entry name" value="MAJOR FACILITATOR SUPERFAMILY ASSOCIATED DOMAIN-CONTAINING PROTEIN"/>
    <property type="match status" value="1"/>
</dbReference>
<evidence type="ECO:0000256" key="4">
    <source>
        <dbReference type="ARBA" id="ARBA00022692"/>
    </source>
</evidence>
<organism evidence="8 9">
    <name type="scientific">Streptacidiphilus jiangxiensis</name>
    <dbReference type="NCBI Taxonomy" id="235985"/>
    <lineage>
        <taxon>Bacteria</taxon>
        <taxon>Bacillati</taxon>
        <taxon>Actinomycetota</taxon>
        <taxon>Actinomycetes</taxon>
        <taxon>Kitasatosporales</taxon>
        <taxon>Streptomycetaceae</taxon>
        <taxon>Streptacidiphilus</taxon>
    </lineage>
</organism>
<feature type="transmembrane region" description="Helical" evidence="7">
    <location>
        <begin position="180"/>
        <end position="203"/>
    </location>
</feature>
<feature type="transmembrane region" description="Helical" evidence="7">
    <location>
        <begin position="379"/>
        <end position="398"/>
    </location>
</feature>
<keyword evidence="2" id="KW-0813">Transport</keyword>
<dbReference type="AlphaFoldDB" id="A0A1H7ZE26"/>
<dbReference type="PANTHER" id="PTHR23513">
    <property type="entry name" value="INTEGRAL MEMBRANE EFFLUX PROTEIN-RELATED"/>
    <property type="match status" value="1"/>
</dbReference>
<feature type="transmembrane region" description="Helical" evidence="7">
    <location>
        <begin position="404"/>
        <end position="423"/>
    </location>
</feature>
<dbReference type="GO" id="GO:0005886">
    <property type="term" value="C:plasma membrane"/>
    <property type="evidence" value="ECO:0007669"/>
    <property type="project" value="UniProtKB-SubCell"/>
</dbReference>
<protein>
    <submittedName>
        <fullName evidence="8">MFS-type transporter involved in bile tolerance, Atg22 family</fullName>
    </submittedName>
</protein>
<dbReference type="Pfam" id="PF05977">
    <property type="entry name" value="MFS_3"/>
    <property type="match status" value="1"/>
</dbReference>
<evidence type="ECO:0000256" key="1">
    <source>
        <dbReference type="ARBA" id="ARBA00004651"/>
    </source>
</evidence>
<reference evidence="9" key="1">
    <citation type="submission" date="2016-10" db="EMBL/GenBank/DDBJ databases">
        <authorList>
            <person name="Varghese N."/>
        </authorList>
    </citation>
    <scope>NUCLEOTIDE SEQUENCE [LARGE SCALE GENOMIC DNA]</scope>
    <source>
        <strain evidence="9">DSM 45096 / BCRC 16803 / CGMCC 4.1857 / CIP 109030 / JCM 12277 / KCTC 19219 / NBRC 100920 / 33214</strain>
    </source>
</reference>
<proteinExistence type="predicted"/>
<dbReference type="CDD" id="cd06173">
    <property type="entry name" value="MFS_MefA_like"/>
    <property type="match status" value="1"/>
</dbReference>
<feature type="transmembrane region" description="Helical" evidence="7">
    <location>
        <begin position="33"/>
        <end position="51"/>
    </location>
</feature>
<gene>
    <name evidence="8" type="ORF">SAMN05414137_13463</name>
</gene>
<dbReference type="EMBL" id="FOAZ01000034">
    <property type="protein sequence ID" value="SEM56660.1"/>
    <property type="molecule type" value="Genomic_DNA"/>
</dbReference>
<dbReference type="Gene3D" id="1.20.1250.20">
    <property type="entry name" value="MFS general substrate transporter like domains"/>
    <property type="match status" value="1"/>
</dbReference>